<dbReference type="InterPro" id="IPR036034">
    <property type="entry name" value="PDZ_sf"/>
</dbReference>
<dbReference type="InterPro" id="IPR008915">
    <property type="entry name" value="Peptidase_M50"/>
</dbReference>
<dbReference type="SUPFAM" id="SSF50156">
    <property type="entry name" value="PDZ domain-like"/>
    <property type="match status" value="1"/>
</dbReference>
<keyword evidence="10 11" id="KW-0472">Membrane</keyword>
<dbReference type="CDD" id="cd23081">
    <property type="entry name" value="cpPDZ_EcRseP-like"/>
    <property type="match status" value="1"/>
</dbReference>
<evidence type="ECO:0000256" key="6">
    <source>
        <dbReference type="ARBA" id="ARBA00022801"/>
    </source>
</evidence>
<sequence>MTAAIIFLIILSALVLIHEAGHFFAARLFGVKADEFGYGLPPRIVGMVKVGKTWKKVSAKDQKKYANTIWSFNWLPIGGFVRIKGESGENETDPDSFHVKPIWQRIIILAAGVCMNWALAAVLLSAGLMIGVPSLTDGIPEGAIVHKTEVTIGGVLPGGAAAEAGLQPMDILVSIGGVQANSLDQTRQEIFARGEAPVEIVFERGRDRMAVTVTPKYVEELGRTGLGVSLLDTGIVSYPPVLAVKNGIILTGLYTKAVVITFLDLFRELLNGDGTLASQVSGPVGIAAMTGDVAERGFANVLQFTAILSINLAVLNFLPIPALDGGRVMFLILEGLRRKPMNRRVEAIVHNTAFLILIALIILITLRDIGRVFGG</sequence>
<gene>
    <name evidence="13" type="ORF">HS096_01085</name>
</gene>
<evidence type="ECO:0000256" key="11">
    <source>
        <dbReference type="SAM" id="Phobius"/>
    </source>
</evidence>
<feature type="transmembrane region" description="Helical" evidence="11">
    <location>
        <begin position="347"/>
        <end position="366"/>
    </location>
</feature>
<dbReference type="InterPro" id="IPR041489">
    <property type="entry name" value="PDZ_6"/>
</dbReference>
<evidence type="ECO:0000256" key="1">
    <source>
        <dbReference type="ARBA" id="ARBA00001947"/>
    </source>
</evidence>
<dbReference type="InterPro" id="IPR001478">
    <property type="entry name" value="PDZ"/>
</dbReference>
<proteinExistence type="inferred from homology"/>
<evidence type="ECO:0000256" key="7">
    <source>
        <dbReference type="ARBA" id="ARBA00022833"/>
    </source>
</evidence>
<dbReference type="CDD" id="cd06163">
    <property type="entry name" value="S2P-M50_PDZ_RseP-like"/>
    <property type="match status" value="1"/>
</dbReference>
<keyword evidence="4 13" id="KW-0645">Protease</keyword>
<dbReference type="GO" id="GO:0006508">
    <property type="term" value="P:proteolysis"/>
    <property type="evidence" value="ECO:0007669"/>
    <property type="project" value="UniProtKB-KW"/>
</dbReference>
<evidence type="ECO:0000256" key="8">
    <source>
        <dbReference type="ARBA" id="ARBA00022989"/>
    </source>
</evidence>
<dbReference type="GO" id="GO:0004222">
    <property type="term" value="F:metalloendopeptidase activity"/>
    <property type="evidence" value="ECO:0007669"/>
    <property type="project" value="InterPro"/>
</dbReference>
<comment type="similarity">
    <text evidence="3">Belongs to the peptidase M50B family.</text>
</comment>
<dbReference type="GO" id="GO:0016020">
    <property type="term" value="C:membrane"/>
    <property type="evidence" value="ECO:0007669"/>
    <property type="project" value="UniProtKB-SubCell"/>
</dbReference>
<keyword evidence="7" id="KW-0862">Zinc</keyword>
<feature type="transmembrane region" description="Helical" evidence="11">
    <location>
        <begin position="102"/>
        <end position="124"/>
    </location>
</feature>
<reference evidence="13" key="1">
    <citation type="submission" date="2020-05" db="EMBL/GenBank/DDBJ databases">
        <title>High-Quality Genomes of Partial-Nitritation/Anammox System by Hierarchical Clustering Based Hybrid Assembly.</title>
        <authorList>
            <person name="Liu L."/>
            <person name="Wang Y."/>
            <person name="Che Y."/>
            <person name="Chen Y."/>
            <person name="Xia Y."/>
            <person name="Luo R."/>
            <person name="Cheng S.H."/>
            <person name="Zheng C."/>
            <person name="Zhang T."/>
        </authorList>
    </citation>
    <scope>NUCLEOTIDE SEQUENCE</scope>
    <source>
        <strain evidence="13">H1_PAT1</strain>
    </source>
</reference>
<evidence type="ECO:0000313" key="13">
    <source>
        <dbReference type="EMBL" id="MBE7524978.1"/>
    </source>
</evidence>
<protein>
    <submittedName>
        <fullName evidence="13">Site-2 protease family protein</fullName>
    </submittedName>
</protein>
<comment type="caution">
    <text evidence="13">The sequence shown here is derived from an EMBL/GenBank/DDBJ whole genome shotgun (WGS) entry which is preliminary data.</text>
</comment>
<name>A0A928Y5C3_UNCKA</name>
<evidence type="ECO:0000256" key="5">
    <source>
        <dbReference type="ARBA" id="ARBA00022692"/>
    </source>
</evidence>
<dbReference type="InterPro" id="IPR004387">
    <property type="entry name" value="Pept_M50_Zn"/>
</dbReference>
<evidence type="ECO:0000259" key="12">
    <source>
        <dbReference type="SMART" id="SM00228"/>
    </source>
</evidence>
<evidence type="ECO:0000256" key="3">
    <source>
        <dbReference type="ARBA" id="ARBA00007931"/>
    </source>
</evidence>
<accession>A0A928Y5C3</accession>
<dbReference type="EMBL" id="JABTTY010000001">
    <property type="protein sequence ID" value="MBE7524978.1"/>
    <property type="molecule type" value="Genomic_DNA"/>
</dbReference>
<dbReference type="PANTHER" id="PTHR42837">
    <property type="entry name" value="REGULATOR OF SIGMA-E PROTEASE RSEP"/>
    <property type="match status" value="1"/>
</dbReference>
<dbReference type="Pfam" id="PF17820">
    <property type="entry name" value="PDZ_6"/>
    <property type="match status" value="1"/>
</dbReference>
<keyword evidence="9" id="KW-0482">Metalloprotease</keyword>
<keyword evidence="5 11" id="KW-0812">Transmembrane</keyword>
<dbReference type="SMART" id="SM00228">
    <property type="entry name" value="PDZ"/>
    <property type="match status" value="1"/>
</dbReference>
<comment type="cofactor">
    <cofactor evidence="1">
        <name>Zn(2+)</name>
        <dbReference type="ChEBI" id="CHEBI:29105"/>
    </cofactor>
</comment>
<organism evidence="13 14">
    <name type="scientific">candidate division WWE3 bacterium</name>
    <dbReference type="NCBI Taxonomy" id="2053526"/>
    <lineage>
        <taxon>Bacteria</taxon>
        <taxon>Katanobacteria</taxon>
    </lineage>
</organism>
<dbReference type="Proteomes" id="UP000710385">
    <property type="component" value="Unassembled WGS sequence"/>
</dbReference>
<dbReference type="Pfam" id="PF02163">
    <property type="entry name" value="Peptidase_M50"/>
    <property type="match status" value="1"/>
</dbReference>
<dbReference type="AlphaFoldDB" id="A0A928Y5C3"/>
<feature type="domain" description="PDZ" evidence="12">
    <location>
        <begin position="139"/>
        <end position="206"/>
    </location>
</feature>
<keyword evidence="6" id="KW-0378">Hydrolase</keyword>
<evidence type="ECO:0000313" key="14">
    <source>
        <dbReference type="Proteomes" id="UP000710385"/>
    </source>
</evidence>
<evidence type="ECO:0000256" key="2">
    <source>
        <dbReference type="ARBA" id="ARBA00004141"/>
    </source>
</evidence>
<dbReference type="PANTHER" id="PTHR42837:SF2">
    <property type="entry name" value="MEMBRANE METALLOPROTEASE ARASP2, CHLOROPLASTIC-RELATED"/>
    <property type="match status" value="1"/>
</dbReference>
<dbReference type="Gene3D" id="2.30.42.10">
    <property type="match status" value="1"/>
</dbReference>
<keyword evidence="8 11" id="KW-1133">Transmembrane helix</keyword>
<evidence type="ECO:0000256" key="9">
    <source>
        <dbReference type="ARBA" id="ARBA00023049"/>
    </source>
</evidence>
<comment type="subcellular location">
    <subcellularLocation>
        <location evidence="2">Membrane</location>
        <topology evidence="2">Multi-pass membrane protein</topology>
    </subcellularLocation>
</comment>
<evidence type="ECO:0000256" key="4">
    <source>
        <dbReference type="ARBA" id="ARBA00022670"/>
    </source>
</evidence>
<evidence type="ECO:0000256" key="10">
    <source>
        <dbReference type="ARBA" id="ARBA00023136"/>
    </source>
</evidence>